<dbReference type="Proteomes" id="UP001055072">
    <property type="component" value="Unassembled WGS sequence"/>
</dbReference>
<gene>
    <name evidence="1" type="ORF">BDY19DRAFT_894047</name>
</gene>
<name>A0ACB8TY30_9APHY</name>
<protein>
    <submittedName>
        <fullName evidence="1">Aspartic peptidase domain-containing protein</fullName>
    </submittedName>
</protein>
<keyword evidence="2" id="KW-1185">Reference proteome</keyword>
<evidence type="ECO:0000313" key="2">
    <source>
        <dbReference type="Proteomes" id="UP001055072"/>
    </source>
</evidence>
<reference evidence="1" key="1">
    <citation type="journal article" date="2021" name="Environ. Microbiol.">
        <title>Gene family expansions and transcriptome signatures uncover fungal adaptations to wood decay.</title>
        <authorList>
            <person name="Hage H."/>
            <person name="Miyauchi S."/>
            <person name="Viragh M."/>
            <person name="Drula E."/>
            <person name="Min B."/>
            <person name="Chaduli D."/>
            <person name="Navarro D."/>
            <person name="Favel A."/>
            <person name="Norest M."/>
            <person name="Lesage-Meessen L."/>
            <person name="Balint B."/>
            <person name="Merenyi Z."/>
            <person name="de Eugenio L."/>
            <person name="Morin E."/>
            <person name="Martinez A.T."/>
            <person name="Baldrian P."/>
            <person name="Stursova M."/>
            <person name="Martinez M.J."/>
            <person name="Novotny C."/>
            <person name="Magnuson J.K."/>
            <person name="Spatafora J.W."/>
            <person name="Maurice S."/>
            <person name="Pangilinan J."/>
            <person name="Andreopoulos W."/>
            <person name="LaButti K."/>
            <person name="Hundley H."/>
            <person name="Na H."/>
            <person name="Kuo A."/>
            <person name="Barry K."/>
            <person name="Lipzen A."/>
            <person name="Henrissat B."/>
            <person name="Riley R."/>
            <person name="Ahrendt S."/>
            <person name="Nagy L.G."/>
            <person name="Grigoriev I.V."/>
            <person name="Martin F."/>
            <person name="Rosso M.N."/>
        </authorList>
    </citation>
    <scope>NUCLEOTIDE SEQUENCE</scope>
    <source>
        <strain evidence="1">CBS 384.51</strain>
    </source>
</reference>
<proteinExistence type="predicted"/>
<sequence>MVSTSWFALLTLIPSLATALPFRLPADPVQQRRGFTLPIERRRVVRSGLQTRDDGLAGTVGIGDLADLFYTVAIQVGNVQTAVNLDTGSSDLWVMSDACKTQVCRSSTAQPYKASSGNSTGAEVSLQYGDSTSGTHAKGPVVLDTVALAGLSLPNQPLGAINDTDNSAVQNGGAGIFGLGFPSQSFVQAAAVNQKFSSPATTDSFIQNIGSFGPLVSRLAQAGHIEQPIFSISLQRNTVDVGGKGQITIGELPAGIDNSTITWVPVRLYKPTDGGLNPPSFAKNEVYPLRWEVPIDGVFLDGQQLASTNLTGASPQLSALIDTGNSILRGPKDVVNNILSTVSPAFARNSASPATFPCNTPHTLAYKIGGKLFPVDPRDFVSSQSQSGAKVCTASNVVSTDAPSSGSLFSWSLGDPFLKSTTVIFYYGNLTNPSVDPPKIGFVSNVPQNADTLLEQAVSEAQASGGLFESTVEVAPTASTVVTLSAPATASPTPAPSSTPKPASTGPLVNAQASASPSPVSASSAPSPSPSDKKGNGALGGVSLPSRTLMLLLAAAPLLFTLS</sequence>
<accession>A0ACB8TY30</accession>
<comment type="caution">
    <text evidence="1">The sequence shown here is derived from an EMBL/GenBank/DDBJ whole genome shotgun (WGS) entry which is preliminary data.</text>
</comment>
<dbReference type="EMBL" id="MU274920">
    <property type="protein sequence ID" value="KAI0086972.1"/>
    <property type="molecule type" value="Genomic_DNA"/>
</dbReference>
<evidence type="ECO:0000313" key="1">
    <source>
        <dbReference type="EMBL" id="KAI0086972.1"/>
    </source>
</evidence>
<organism evidence="1 2">
    <name type="scientific">Irpex rosettiformis</name>
    <dbReference type="NCBI Taxonomy" id="378272"/>
    <lineage>
        <taxon>Eukaryota</taxon>
        <taxon>Fungi</taxon>
        <taxon>Dikarya</taxon>
        <taxon>Basidiomycota</taxon>
        <taxon>Agaricomycotina</taxon>
        <taxon>Agaricomycetes</taxon>
        <taxon>Polyporales</taxon>
        <taxon>Irpicaceae</taxon>
        <taxon>Irpex</taxon>
    </lineage>
</organism>